<name>A0ABX0UY52_9HYPH</name>
<evidence type="ECO:0000259" key="2">
    <source>
        <dbReference type="Pfam" id="PF07486"/>
    </source>
</evidence>
<keyword evidence="1" id="KW-0732">Signal</keyword>
<keyword evidence="4" id="KW-1185">Reference proteome</keyword>
<organism evidence="3 4">
    <name type="scientific">Pseudochelatococcus lubricantis</name>
    <dbReference type="NCBI Taxonomy" id="1538102"/>
    <lineage>
        <taxon>Bacteria</taxon>
        <taxon>Pseudomonadati</taxon>
        <taxon>Pseudomonadota</taxon>
        <taxon>Alphaproteobacteria</taxon>
        <taxon>Hyphomicrobiales</taxon>
        <taxon>Chelatococcaceae</taxon>
        <taxon>Pseudochelatococcus</taxon>
    </lineage>
</organism>
<evidence type="ECO:0000313" key="3">
    <source>
        <dbReference type="EMBL" id="NIJ57848.1"/>
    </source>
</evidence>
<evidence type="ECO:0000256" key="1">
    <source>
        <dbReference type="SAM" id="SignalP"/>
    </source>
</evidence>
<dbReference type="Proteomes" id="UP001429580">
    <property type="component" value="Unassembled WGS sequence"/>
</dbReference>
<dbReference type="InterPro" id="IPR011105">
    <property type="entry name" value="Cell_wall_hydrolase_SleB"/>
</dbReference>
<dbReference type="RefSeq" id="WP_208394151.1">
    <property type="nucleotide sequence ID" value="NZ_JAASQI010000003.1"/>
</dbReference>
<feature type="chain" id="PRO_5047229463" description="Cell wall hydrolase SleB domain-containing protein" evidence="1">
    <location>
        <begin position="33"/>
        <end position="426"/>
    </location>
</feature>
<evidence type="ECO:0000313" key="4">
    <source>
        <dbReference type="Proteomes" id="UP001429580"/>
    </source>
</evidence>
<protein>
    <recommendedName>
        <fullName evidence="2">Cell wall hydrolase SleB domain-containing protein</fullName>
    </recommendedName>
</protein>
<feature type="domain" description="Cell wall hydrolase SleB" evidence="2">
    <location>
        <begin position="309"/>
        <end position="419"/>
    </location>
</feature>
<accession>A0ABX0UY52</accession>
<comment type="caution">
    <text evidence="3">The sequence shown here is derived from an EMBL/GenBank/DDBJ whole genome shotgun (WGS) entry which is preliminary data.</text>
</comment>
<sequence length="426" mass="45452">MRRRKSGLIWAFATAAPWALAGGMLISFTATAGQEANSGISFAGVSRGLALTTADIVPGHTRATATMIGLPAPDLARALQPVPLVQESDAEVQTAAPRGDLKRYPGAWPEIIRSRKGDPLGGVSPSISRQGHETARTRATEAQAVLGRDIRLLPPTLLMEGSTEIPAVEDMWGIQPLTEEEAIATQLAVAPRTTPAYVRAGGTTIFLGDGATPPSPAAQALASVTPAPADAVPVEIAAVPLALPPEMAVGLLTKRPAAPPPRTTIITKAPLEETPLSDTPPRYADLIDADNTQREAQCLAEAVYFEARGETEAGQAAVAQVVLNRVKSGLYPKSVCGVVYQNRHRYKGCQFSFACEGRSLRITDRRSWSVAVRVADRVVAGQMYNAEVGGATHYHADYVRPFWASKLKKMDVIGRHIFYKLRPGQT</sequence>
<gene>
    <name evidence="3" type="ORF">FHS82_001684</name>
</gene>
<dbReference type="InterPro" id="IPR042047">
    <property type="entry name" value="SleB_dom1"/>
</dbReference>
<proteinExistence type="predicted"/>
<dbReference type="EMBL" id="JAASQI010000003">
    <property type="protein sequence ID" value="NIJ57848.1"/>
    <property type="molecule type" value="Genomic_DNA"/>
</dbReference>
<feature type="signal peptide" evidence="1">
    <location>
        <begin position="1"/>
        <end position="32"/>
    </location>
</feature>
<dbReference type="Gene3D" id="1.10.10.2520">
    <property type="entry name" value="Cell wall hydrolase SleB, domain 1"/>
    <property type="match status" value="1"/>
</dbReference>
<dbReference type="Pfam" id="PF07486">
    <property type="entry name" value="Hydrolase_2"/>
    <property type="match status" value="1"/>
</dbReference>
<reference evidence="3 4" key="1">
    <citation type="submission" date="2020-03" db="EMBL/GenBank/DDBJ databases">
        <title>Genomic Encyclopedia of Type Strains, Phase IV (KMG-IV): sequencing the most valuable type-strain genomes for metagenomic binning, comparative biology and taxonomic classification.</title>
        <authorList>
            <person name="Goeker M."/>
        </authorList>
    </citation>
    <scope>NUCLEOTIDE SEQUENCE [LARGE SCALE GENOMIC DNA]</scope>
    <source>
        <strain evidence="3 4">DSM 103870</strain>
    </source>
</reference>